<dbReference type="EC" id="1.14.20.7" evidence="3"/>
<evidence type="ECO:0000256" key="10">
    <source>
        <dbReference type="ARBA" id="ARBA00049359"/>
    </source>
</evidence>
<keyword evidence="6" id="KW-0266">Ethylene biosynthesis</keyword>
<dbReference type="Pfam" id="PF03171">
    <property type="entry name" value="2OG-FeII_Oxy"/>
    <property type="match status" value="1"/>
</dbReference>
<dbReference type="InterPro" id="IPR005123">
    <property type="entry name" value="Oxoglu/Fe-dep_dioxygenase_dom"/>
</dbReference>
<dbReference type="Gene3D" id="2.60.120.330">
    <property type="entry name" value="B-lactam Antibiotic, Isopenicillin N Synthase, Chain"/>
    <property type="match status" value="1"/>
</dbReference>
<gene>
    <name evidence="13" type="ORF">FHP25_37040</name>
</gene>
<evidence type="ECO:0000256" key="4">
    <source>
        <dbReference type="ARBA" id="ARBA00012531"/>
    </source>
</evidence>
<dbReference type="PROSITE" id="PS51471">
    <property type="entry name" value="FE2OG_OXY"/>
    <property type="match status" value="1"/>
</dbReference>
<comment type="similarity">
    <text evidence="11">Belongs to the iron/ascorbate-dependent oxidoreductase family.</text>
</comment>
<comment type="caution">
    <text evidence="13">The sequence shown here is derived from an EMBL/GenBank/DDBJ whole genome shotgun (WGS) entry which is preliminary data.</text>
</comment>
<comment type="catalytic activity">
    <reaction evidence="9">
        <text>2-oxoglutarate + O2 + 2 H(+) = ethene + 3 CO2 + H2O</text>
        <dbReference type="Rhea" id="RHEA:31523"/>
        <dbReference type="ChEBI" id="CHEBI:15377"/>
        <dbReference type="ChEBI" id="CHEBI:15378"/>
        <dbReference type="ChEBI" id="CHEBI:15379"/>
        <dbReference type="ChEBI" id="CHEBI:16526"/>
        <dbReference type="ChEBI" id="CHEBI:16810"/>
        <dbReference type="ChEBI" id="CHEBI:18153"/>
        <dbReference type="EC" id="1.13.12.19"/>
    </reaction>
</comment>
<evidence type="ECO:0000256" key="3">
    <source>
        <dbReference type="ARBA" id="ARBA00012293"/>
    </source>
</evidence>
<evidence type="ECO:0000256" key="11">
    <source>
        <dbReference type="RuleBase" id="RU003682"/>
    </source>
</evidence>
<reference evidence="13 14" key="1">
    <citation type="submission" date="2019-06" db="EMBL/GenBank/DDBJ databases">
        <title>New taxonomy in bacterial strain CC-CFT640, isolated from vineyard.</title>
        <authorList>
            <person name="Lin S.-Y."/>
            <person name="Tsai C.-F."/>
            <person name="Young C.-C."/>
        </authorList>
    </citation>
    <scope>NUCLEOTIDE SEQUENCE [LARGE SCALE GENOMIC DNA]</scope>
    <source>
        <strain evidence="13 14">CC-CFT640</strain>
    </source>
</reference>
<protein>
    <recommendedName>
        <fullName evidence="5">2-oxoglutarate-dependent ethylene/succinate-forming enzyme</fullName>
        <ecNumber evidence="4">1.13.12.19</ecNumber>
        <ecNumber evidence="3">1.14.20.7</ecNumber>
    </recommendedName>
    <alternativeName>
        <fullName evidence="7">2-oxoglutarate dioxygenase (ethylene-forming)</fullName>
    </alternativeName>
    <alternativeName>
        <fullName evidence="8">2-oxoglutarate/L-arginine monooxygenase/decarboxylase (succinate-forming)</fullName>
    </alternativeName>
</protein>
<dbReference type="OrthoDB" id="21825at2"/>
<evidence type="ECO:0000256" key="9">
    <source>
        <dbReference type="ARBA" id="ARBA00047725"/>
    </source>
</evidence>
<feature type="domain" description="Fe2OG dioxygenase" evidence="12">
    <location>
        <begin position="176"/>
        <end position="279"/>
    </location>
</feature>
<keyword evidence="11" id="KW-0560">Oxidoreductase</keyword>
<dbReference type="GO" id="GO:0102276">
    <property type="term" value="F:2-oxoglutarate oxygenase/decarboxylase (ethylene-forming) activity"/>
    <property type="evidence" value="ECO:0007669"/>
    <property type="project" value="UniProtKB-EC"/>
</dbReference>
<proteinExistence type="inferred from homology"/>
<dbReference type="GO" id="GO:0009693">
    <property type="term" value="P:ethylene biosynthetic process"/>
    <property type="evidence" value="ECO:0007669"/>
    <property type="project" value="UniProtKB-KW"/>
</dbReference>
<dbReference type="Proteomes" id="UP000321638">
    <property type="component" value="Unassembled WGS sequence"/>
</dbReference>
<keyword evidence="11" id="KW-0479">Metal-binding</keyword>
<comment type="catalytic activity">
    <reaction evidence="10">
        <text>L-arginine + 2-oxoglutarate + O2 = guanidine + L-glutamate 5-semialdehyde + succinate + CO2</text>
        <dbReference type="Rhea" id="RHEA:31535"/>
        <dbReference type="ChEBI" id="CHEBI:15379"/>
        <dbReference type="ChEBI" id="CHEBI:16526"/>
        <dbReference type="ChEBI" id="CHEBI:16810"/>
        <dbReference type="ChEBI" id="CHEBI:30031"/>
        <dbReference type="ChEBI" id="CHEBI:30087"/>
        <dbReference type="ChEBI" id="CHEBI:32682"/>
        <dbReference type="ChEBI" id="CHEBI:58066"/>
        <dbReference type="EC" id="1.14.20.7"/>
    </reaction>
</comment>
<keyword evidence="14" id="KW-1185">Reference proteome</keyword>
<evidence type="ECO:0000256" key="5">
    <source>
        <dbReference type="ARBA" id="ARBA00019045"/>
    </source>
</evidence>
<accession>A0A5C8P960</accession>
<organism evidence="13 14">
    <name type="scientific">Vineibacter terrae</name>
    <dbReference type="NCBI Taxonomy" id="2586908"/>
    <lineage>
        <taxon>Bacteria</taxon>
        <taxon>Pseudomonadati</taxon>
        <taxon>Pseudomonadota</taxon>
        <taxon>Alphaproteobacteria</taxon>
        <taxon>Hyphomicrobiales</taxon>
        <taxon>Vineibacter</taxon>
    </lineage>
</organism>
<dbReference type="InterPro" id="IPR050231">
    <property type="entry name" value="Iron_ascorbate_oxido_reductase"/>
</dbReference>
<dbReference type="EMBL" id="VDUZ01000069">
    <property type="protein sequence ID" value="TXL69920.1"/>
    <property type="molecule type" value="Genomic_DNA"/>
</dbReference>
<dbReference type="InterPro" id="IPR044861">
    <property type="entry name" value="IPNS-like_FE2OG_OXY"/>
</dbReference>
<dbReference type="PRINTS" id="PR00682">
    <property type="entry name" value="IPNSYNTHASE"/>
</dbReference>
<name>A0A5C8P960_9HYPH</name>
<comment type="pathway">
    <text evidence="2">Alkene biosynthesis; ethylene biosynthesis via 2-oxoglutarate.</text>
</comment>
<keyword evidence="11" id="KW-0408">Iron</keyword>
<evidence type="ECO:0000256" key="2">
    <source>
        <dbReference type="ARBA" id="ARBA00004767"/>
    </source>
</evidence>
<dbReference type="AlphaFoldDB" id="A0A5C8P960"/>
<dbReference type="SUPFAM" id="SSF51197">
    <property type="entry name" value="Clavaminate synthase-like"/>
    <property type="match status" value="1"/>
</dbReference>
<dbReference type="GO" id="GO:0046872">
    <property type="term" value="F:metal ion binding"/>
    <property type="evidence" value="ECO:0007669"/>
    <property type="project" value="UniProtKB-KW"/>
</dbReference>
<dbReference type="PANTHER" id="PTHR47990">
    <property type="entry name" value="2-OXOGLUTARATE (2OG) AND FE(II)-DEPENDENT OXYGENASE SUPERFAMILY PROTEIN-RELATED"/>
    <property type="match status" value="1"/>
</dbReference>
<evidence type="ECO:0000313" key="13">
    <source>
        <dbReference type="EMBL" id="TXL69920.1"/>
    </source>
</evidence>
<sequence>MPEHGDMAIDTIPIVDIGGFRDGSAKDRVARQVQEAAETVGFLYIAGHGVDQTVIEGAFEASRAFFALPEADKLTVKINNAHRGFMPINNSTYTADLKPNFNETFLTGLDLGPDDPDVKAGVPLHGPNQWPAAMPALRPAIDTYFNALRDVGDTVLRIFGRALDLDEDYFLPYFKKPMPFVRLLHYPPQPPTRAENEFGIAPHTDYGFVTILAQDEVGGLQVRRRDGGWIDAPYVPGTFVVNIADMLKRWTNDRWLSTPHRVINTTGRERYSIPFFFDPTYHTLVECIPGCNRNGEAPKYPPITWGDYLKQRFDSTYDYRKAKRQDGA</sequence>
<comment type="cofactor">
    <cofactor evidence="1">
        <name>Fe(2+)</name>
        <dbReference type="ChEBI" id="CHEBI:29033"/>
    </cofactor>
</comment>
<dbReference type="EC" id="1.13.12.19" evidence="4"/>
<evidence type="ECO:0000256" key="7">
    <source>
        <dbReference type="ARBA" id="ARBA00031011"/>
    </source>
</evidence>
<dbReference type="Pfam" id="PF14226">
    <property type="entry name" value="DIOX_N"/>
    <property type="match status" value="1"/>
</dbReference>
<evidence type="ECO:0000313" key="14">
    <source>
        <dbReference type="Proteomes" id="UP000321638"/>
    </source>
</evidence>
<evidence type="ECO:0000259" key="12">
    <source>
        <dbReference type="PROSITE" id="PS51471"/>
    </source>
</evidence>
<evidence type="ECO:0000256" key="1">
    <source>
        <dbReference type="ARBA" id="ARBA00001954"/>
    </source>
</evidence>
<evidence type="ECO:0000256" key="6">
    <source>
        <dbReference type="ARBA" id="ARBA00022666"/>
    </source>
</evidence>
<dbReference type="InterPro" id="IPR026992">
    <property type="entry name" value="DIOX_N"/>
</dbReference>
<evidence type="ECO:0000256" key="8">
    <source>
        <dbReference type="ARBA" id="ARBA00031282"/>
    </source>
</evidence>
<dbReference type="RefSeq" id="WP_147852051.1">
    <property type="nucleotide sequence ID" value="NZ_VDUZ01000069.1"/>
</dbReference>
<dbReference type="InterPro" id="IPR027443">
    <property type="entry name" value="IPNS-like_sf"/>
</dbReference>